<dbReference type="FunFam" id="3.40.50.720:FF:000033">
    <property type="entry name" value="Adenylyltransferase and sulfurtransferase MOCS3"/>
    <property type="match status" value="1"/>
</dbReference>
<dbReference type="Pfam" id="PF00899">
    <property type="entry name" value="ThiF"/>
    <property type="match status" value="1"/>
</dbReference>
<evidence type="ECO:0000256" key="7">
    <source>
        <dbReference type="ARBA" id="ARBA00063809"/>
    </source>
</evidence>
<feature type="compositionally biased region" description="Pro residues" evidence="13">
    <location>
        <begin position="91"/>
        <end position="109"/>
    </location>
</feature>
<evidence type="ECO:0000256" key="4">
    <source>
        <dbReference type="ARBA" id="ARBA00022840"/>
    </source>
</evidence>
<evidence type="ECO:0000256" key="13">
    <source>
        <dbReference type="SAM" id="MobiDB-lite"/>
    </source>
</evidence>
<feature type="region of interest" description="Disordered" evidence="13">
    <location>
        <begin position="88"/>
        <end position="121"/>
    </location>
</feature>
<keyword evidence="14" id="KW-0472">Membrane</keyword>
<dbReference type="SUPFAM" id="SSF69572">
    <property type="entry name" value="Activating enzymes of the ubiquitin-like proteins"/>
    <property type="match status" value="1"/>
</dbReference>
<evidence type="ECO:0000256" key="5">
    <source>
        <dbReference type="ARBA" id="ARBA00052218"/>
    </source>
</evidence>
<organism evidence="16 17">
    <name type="scientific">Mangrovicoccus algicola</name>
    <dbReference type="NCBI Taxonomy" id="2771008"/>
    <lineage>
        <taxon>Bacteria</taxon>
        <taxon>Pseudomonadati</taxon>
        <taxon>Pseudomonadota</taxon>
        <taxon>Alphaproteobacteria</taxon>
        <taxon>Rhodobacterales</taxon>
        <taxon>Paracoccaceae</taxon>
        <taxon>Mangrovicoccus</taxon>
    </lineage>
</organism>
<dbReference type="GO" id="GO:0004792">
    <property type="term" value="F:thiosulfate-cyanide sulfurtransferase activity"/>
    <property type="evidence" value="ECO:0007669"/>
    <property type="project" value="TreeGrafter"/>
</dbReference>
<dbReference type="GO" id="GO:0008641">
    <property type="term" value="F:ubiquitin-like modifier activating enzyme activity"/>
    <property type="evidence" value="ECO:0007669"/>
    <property type="project" value="InterPro"/>
</dbReference>
<comment type="function">
    <text evidence="6">Catalyzes the adenylation by ATP of the carboxyl group of the C-terminal glycine of sulfur carrier protein MoaD.</text>
</comment>
<evidence type="ECO:0000313" key="17">
    <source>
        <dbReference type="Proteomes" id="UP000609121"/>
    </source>
</evidence>
<dbReference type="InterPro" id="IPR000594">
    <property type="entry name" value="ThiF_NAD_FAD-bd"/>
</dbReference>
<name>A0A8J6Z5G6_9RHOB</name>
<keyword evidence="16" id="KW-0548">Nucleotidyltransferase</keyword>
<feature type="transmembrane region" description="Helical" evidence="14">
    <location>
        <begin position="59"/>
        <end position="80"/>
    </location>
</feature>
<evidence type="ECO:0000259" key="15">
    <source>
        <dbReference type="Pfam" id="PF00899"/>
    </source>
</evidence>
<dbReference type="CDD" id="cd00757">
    <property type="entry name" value="ThiF_MoeB_HesA_family"/>
    <property type="match status" value="1"/>
</dbReference>
<keyword evidence="14" id="KW-1133">Transmembrane helix</keyword>
<feature type="domain" description="THIF-type NAD/FAD binding fold" evidence="15">
    <location>
        <begin position="129"/>
        <end position="365"/>
    </location>
</feature>
<keyword evidence="3" id="KW-0547">Nucleotide-binding</keyword>
<comment type="catalytic activity">
    <reaction evidence="5">
        <text>[molybdopterin-synthase sulfur-carrier protein]-C-terminal Gly-Gly + ATP + H(+) = [molybdopterin-synthase sulfur-carrier protein]-C-terminal Gly-Gly-AMP + diphosphate</text>
        <dbReference type="Rhea" id="RHEA:43616"/>
        <dbReference type="Rhea" id="RHEA-COMP:12159"/>
        <dbReference type="Rhea" id="RHEA-COMP:12202"/>
        <dbReference type="ChEBI" id="CHEBI:15378"/>
        <dbReference type="ChEBI" id="CHEBI:30616"/>
        <dbReference type="ChEBI" id="CHEBI:33019"/>
        <dbReference type="ChEBI" id="CHEBI:90618"/>
        <dbReference type="ChEBI" id="CHEBI:90778"/>
        <dbReference type="EC" id="2.7.7.80"/>
    </reaction>
</comment>
<dbReference type="NCBIfam" id="NF004281">
    <property type="entry name" value="PRK05690.1"/>
    <property type="match status" value="1"/>
</dbReference>
<dbReference type="Proteomes" id="UP000609121">
    <property type="component" value="Unassembled WGS sequence"/>
</dbReference>
<dbReference type="RefSeq" id="WP_193178833.1">
    <property type="nucleotide sequence ID" value="NZ_JACVXA010000001.1"/>
</dbReference>
<evidence type="ECO:0000256" key="3">
    <source>
        <dbReference type="ARBA" id="ARBA00022741"/>
    </source>
</evidence>
<dbReference type="GO" id="GO:0008146">
    <property type="term" value="F:sulfotransferase activity"/>
    <property type="evidence" value="ECO:0007669"/>
    <property type="project" value="TreeGrafter"/>
</dbReference>
<evidence type="ECO:0000256" key="2">
    <source>
        <dbReference type="ARBA" id="ARBA00022679"/>
    </source>
</evidence>
<dbReference type="EC" id="2.7.7.80" evidence="8"/>
<protein>
    <recommendedName>
        <fullName evidence="9">Molybdopterin-synthase adenylyltransferase</fullName>
        <ecNumber evidence="8">2.7.7.80</ecNumber>
    </recommendedName>
    <alternativeName>
        <fullName evidence="12">MoaD protein adenylase</fullName>
    </alternativeName>
    <alternativeName>
        <fullName evidence="10">Molybdopterin-converting factor subunit 1 adenylase</fullName>
    </alternativeName>
    <alternativeName>
        <fullName evidence="11">Sulfur carrier protein MoaD adenylyltransferase</fullName>
    </alternativeName>
</protein>
<evidence type="ECO:0000256" key="10">
    <source>
        <dbReference type="ARBA" id="ARBA00075110"/>
    </source>
</evidence>
<evidence type="ECO:0000256" key="14">
    <source>
        <dbReference type="SAM" id="Phobius"/>
    </source>
</evidence>
<sequence>MIPFALGAAAIWLAGRAAGLPGNARWLMIGLLYLLCVALLILLPPGTALRRMLGGPPEAWLFLGACALLVAGYAKGLALLRARHRRDAGPVPRPQSAPIPAPAPQSAPEPEPDSFDPEAPMSDAELDRYMRHILLREIGGPGQTAFRRARVLVIGAGGLGAPALQYLAAAGIGTIGVIDDDVVDVSNLHRQIIHATDRTGMPKVFSAQAALRALNPHIRIRPYHRRLDTQTAREVFAQYDLVLDGTDNFATRYLVNRTCTELAVPLISGAITQWEGQLSLFDPARGGPCYECVFPEAPAPGLVPSCAEAGVIGPLPGVIGTMMAVEALKHVAGAGRTLRGEMILYDGLWGETRTLRLSPRPDCPCCDGRGA</sequence>
<gene>
    <name evidence="16" type="primary">moeB</name>
    <name evidence="16" type="ORF">ICN82_00355</name>
</gene>
<dbReference type="AlphaFoldDB" id="A0A8J6Z5G6"/>
<evidence type="ECO:0000256" key="6">
    <source>
        <dbReference type="ARBA" id="ARBA00055169"/>
    </source>
</evidence>
<dbReference type="PANTHER" id="PTHR10953:SF102">
    <property type="entry name" value="ADENYLYLTRANSFERASE AND SULFURTRANSFERASE MOCS3"/>
    <property type="match status" value="1"/>
</dbReference>
<feature type="transmembrane region" description="Helical" evidence="14">
    <location>
        <begin position="27"/>
        <end position="47"/>
    </location>
</feature>
<evidence type="ECO:0000256" key="9">
    <source>
        <dbReference type="ARBA" id="ARBA00073635"/>
    </source>
</evidence>
<evidence type="ECO:0000256" key="1">
    <source>
        <dbReference type="ARBA" id="ARBA00009919"/>
    </source>
</evidence>
<evidence type="ECO:0000313" key="16">
    <source>
        <dbReference type="EMBL" id="MBE3636650.1"/>
    </source>
</evidence>
<comment type="caution">
    <text evidence="16">The sequence shown here is derived from an EMBL/GenBank/DDBJ whole genome shotgun (WGS) entry which is preliminary data.</text>
</comment>
<dbReference type="PANTHER" id="PTHR10953">
    <property type="entry name" value="UBIQUITIN-ACTIVATING ENZYME E1"/>
    <property type="match status" value="1"/>
</dbReference>
<evidence type="ECO:0000256" key="11">
    <source>
        <dbReference type="ARBA" id="ARBA00075328"/>
    </source>
</evidence>
<keyword evidence="2" id="KW-0808">Transferase</keyword>
<comment type="similarity">
    <text evidence="1">Belongs to the HesA/MoeB/ThiF family.</text>
</comment>
<dbReference type="Gene3D" id="3.40.50.720">
    <property type="entry name" value="NAD(P)-binding Rossmann-like Domain"/>
    <property type="match status" value="1"/>
</dbReference>
<dbReference type="InterPro" id="IPR035985">
    <property type="entry name" value="Ubiquitin-activating_enz"/>
</dbReference>
<dbReference type="GO" id="GO:0005524">
    <property type="term" value="F:ATP binding"/>
    <property type="evidence" value="ECO:0007669"/>
    <property type="project" value="UniProtKB-KW"/>
</dbReference>
<accession>A0A8J6Z5G6</accession>
<dbReference type="GO" id="GO:0061605">
    <property type="term" value="F:molybdopterin-synthase adenylyltransferase activity"/>
    <property type="evidence" value="ECO:0007669"/>
    <property type="project" value="UniProtKB-EC"/>
</dbReference>
<comment type="subunit">
    <text evidence="7">Homodimer. Forms a stable heterotetrameric complex of 2 MoeB and 2 MoaD during adenylation of MoaD.</text>
</comment>
<keyword evidence="14" id="KW-0812">Transmembrane</keyword>
<proteinExistence type="inferred from homology"/>
<evidence type="ECO:0000256" key="8">
    <source>
        <dbReference type="ARBA" id="ARBA00066884"/>
    </source>
</evidence>
<keyword evidence="17" id="KW-1185">Reference proteome</keyword>
<keyword evidence="4" id="KW-0067">ATP-binding</keyword>
<dbReference type="InterPro" id="IPR045886">
    <property type="entry name" value="ThiF/MoeB/HesA"/>
</dbReference>
<reference evidence="16" key="1">
    <citation type="submission" date="2020-09" db="EMBL/GenBank/DDBJ databases">
        <title>A novel bacterium of genus Mangrovicoccus, isolated from South China Sea.</title>
        <authorList>
            <person name="Huang H."/>
            <person name="Mo K."/>
            <person name="Hu Y."/>
        </authorList>
    </citation>
    <scope>NUCLEOTIDE SEQUENCE</scope>
    <source>
        <strain evidence="16">HB182678</strain>
    </source>
</reference>
<dbReference type="EMBL" id="JACVXA010000001">
    <property type="protein sequence ID" value="MBE3636650.1"/>
    <property type="molecule type" value="Genomic_DNA"/>
</dbReference>
<dbReference type="GO" id="GO:0005829">
    <property type="term" value="C:cytosol"/>
    <property type="evidence" value="ECO:0007669"/>
    <property type="project" value="TreeGrafter"/>
</dbReference>
<evidence type="ECO:0000256" key="12">
    <source>
        <dbReference type="ARBA" id="ARBA00078531"/>
    </source>
</evidence>